<keyword evidence="4 8" id="KW-1133">Transmembrane helix</keyword>
<keyword evidence="2" id="KW-1003">Cell membrane</keyword>
<feature type="domain" description="ABC3 transporter permease C-terminal" evidence="9">
    <location>
        <begin position="278"/>
        <end position="396"/>
    </location>
</feature>
<evidence type="ECO:0000313" key="13">
    <source>
        <dbReference type="Proteomes" id="UP000183760"/>
    </source>
</evidence>
<dbReference type="STRING" id="1334629.MFUL124B02_35965"/>
<evidence type="ECO:0000259" key="9">
    <source>
        <dbReference type="Pfam" id="PF02687"/>
    </source>
</evidence>
<feature type="transmembrane region" description="Helical" evidence="8">
    <location>
        <begin position="681"/>
        <end position="709"/>
    </location>
</feature>
<evidence type="ECO:0000313" key="14">
    <source>
        <dbReference type="Proteomes" id="UP000321514"/>
    </source>
</evidence>
<dbReference type="RefSeq" id="WP_074951287.1">
    <property type="nucleotide sequence ID" value="NZ_BJXR01000013.1"/>
</dbReference>
<comment type="subcellular location">
    <subcellularLocation>
        <location evidence="1">Cell membrane</location>
        <topology evidence="1">Multi-pass membrane protein</topology>
    </subcellularLocation>
</comment>
<dbReference type="GO" id="GO:0022857">
    <property type="term" value="F:transmembrane transporter activity"/>
    <property type="evidence" value="ECO:0007669"/>
    <property type="project" value="TreeGrafter"/>
</dbReference>
<feature type="transmembrane region" description="Helical" evidence="8">
    <location>
        <begin position="771"/>
        <end position="791"/>
    </location>
</feature>
<keyword evidence="3 8" id="KW-0812">Transmembrane</keyword>
<dbReference type="OrthoDB" id="5484213at2"/>
<gene>
    <name evidence="11" type="ORF">MFU01_09660</name>
    <name evidence="12" type="ORF">SAMN05443572_102953</name>
</gene>
<evidence type="ECO:0000256" key="8">
    <source>
        <dbReference type="SAM" id="Phobius"/>
    </source>
</evidence>
<accession>A0A511SVL2</accession>
<organism evidence="11 14">
    <name type="scientific">Myxococcus fulvus</name>
    <dbReference type="NCBI Taxonomy" id="33"/>
    <lineage>
        <taxon>Bacteria</taxon>
        <taxon>Pseudomonadati</taxon>
        <taxon>Myxococcota</taxon>
        <taxon>Myxococcia</taxon>
        <taxon>Myxococcales</taxon>
        <taxon>Cystobacterineae</taxon>
        <taxon>Myxococcaceae</taxon>
        <taxon>Myxococcus</taxon>
    </lineage>
</organism>
<comment type="caution">
    <text evidence="11">The sequence shown here is derived from an EMBL/GenBank/DDBJ whole genome shotgun (WGS) entry which is preliminary data.</text>
</comment>
<dbReference type="InterPro" id="IPR003838">
    <property type="entry name" value="ABC3_permease_C"/>
</dbReference>
<evidence type="ECO:0000256" key="6">
    <source>
        <dbReference type="ARBA" id="ARBA00038076"/>
    </source>
</evidence>
<dbReference type="Proteomes" id="UP000183760">
    <property type="component" value="Unassembled WGS sequence"/>
</dbReference>
<proteinExistence type="inferred from homology"/>
<feature type="domain" description="ABC3 transporter permease C-terminal" evidence="9">
    <location>
        <begin position="689"/>
        <end position="801"/>
    </location>
</feature>
<protein>
    <submittedName>
        <fullName evidence="12">Duplicated orphan permease</fullName>
    </submittedName>
</protein>
<sequence length="808" mass="85567">MTGLVQEFRLALRRLRGSPGFTLVAVLTLALGIGANSAIFSVVDAVLLRPLPMAESERLVRLYSSDGSPGDSPSSGPDFVDFRERSRSFSGMTAVRSGEQSLASDGAAPERLRGTTSTADFFDVLGSRVALGRGFRPEDEQPGQERVVVLGHSLWKRRFNADPGVLGRSLWLGGERHTVVGVASEGFNFPLETQLWVPFVWDESLTGASTRATHSLRVYARLKPGVTLEAARADVAEVAQALAVAYPDSNGGYRATLVPLREALLGNVRPALLFLLGAVGLVLLIACANLANLLLARAVSRRGELSVRMALGASRGRILRQLLVESGVLAAMGAGLGVLLAGWLLDVLVSLSPRDIPGLAQVAIDARVVAFTGGLGLVTALLFGLLPALQASRESPAVSLREVGAKGGTRGGARARHLLIVGETALAVVLLVCGGLLLKGFHRLSDVDPGFRPDGVLSFELDLPESAYGWASTQNQRFYDELLERLRALPGVQAAGAALGVPLDGRYMVTGMWDAARPEPGPGQSWGVQVGVITPGYAEALGLRLVSGRWLTSADGAGEGQRAVLISEEAARRYWPGESPLGRTVEMGISFGLGRFGGQVVGVVGDTRNDGLEKASFPQVYVPFSQALYGKMTVVVRTKDAPLTLMSQVREEVRALDAGLPLGSVRTLEDLMGEALSRPRFYMLVTTGFALLALLLAAVGLSGVIAHAVSHRTREFGIRMALGARGVELMKLVLGQYLRLTLVGLGVGLGLALVVSRLMEGLVYGVAPWDPVTYGAVAVLLLGVALLASYVPARRATRVDPIIALRQE</sequence>
<dbReference type="InterPro" id="IPR025857">
    <property type="entry name" value="MacB_PCD"/>
</dbReference>
<dbReference type="InterPro" id="IPR017800">
    <property type="entry name" value="ADOP"/>
</dbReference>
<evidence type="ECO:0000313" key="11">
    <source>
        <dbReference type="EMBL" id="GEN05929.1"/>
    </source>
</evidence>
<feature type="transmembrane region" description="Helical" evidence="8">
    <location>
        <begin position="21"/>
        <end position="43"/>
    </location>
</feature>
<evidence type="ECO:0000256" key="5">
    <source>
        <dbReference type="ARBA" id="ARBA00023136"/>
    </source>
</evidence>
<reference evidence="11 14" key="2">
    <citation type="submission" date="2019-07" db="EMBL/GenBank/DDBJ databases">
        <title>Whole genome shotgun sequence of Myxococcus fulvus NBRC 100333.</title>
        <authorList>
            <person name="Hosoyama A."/>
            <person name="Uohara A."/>
            <person name="Ohji S."/>
            <person name="Ichikawa N."/>
        </authorList>
    </citation>
    <scope>NUCLEOTIDE SEQUENCE [LARGE SCALE GENOMIC DNA]</scope>
    <source>
        <strain evidence="11 14">NBRC 100333</strain>
    </source>
</reference>
<feature type="domain" description="MacB-like periplasmic core" evidence="10">
    <location>
        <begin position="22"/>
        <end position="237"/>
    </location>
</feature>
<evidence type="ECO:0000256" key="1">
    <source>
        <dbReference type="ARBA" id="ARBA00004651"/>
    </source>
</evidence>
<dbReference type="EMBL" id="BJXR01000013">
    <property type="protein sequence ID" value="GEN05929.1"/>
    <property type="molecule type" value="Genomic_DNA"/>
</dbReference>
<dbReference type="Pfam" id="PF12704">
    <property type="entry name" value="MacB_PCD"/>
    <property type="match status" value="2"/>
</dbReference>
<dbReference type="InterPro" id="IPR050250">
    <property type="entry name" value="Macrolide_Exporter_MacB"/>
</dbReference>
<evidence type="ECO:0000256" key="2">
    <source>
        <dbReference type="ARBA" id="ARBA00022475"/>
    </source>
</evidence>
<dbReference type="Proteomes" id="UP000321514">
    <property type="component" value="Unassembled WGS sequence"/>
</dbReference>
<feature type="transmembrane region" description="Helical" evidence="8">
    <location>
        <begin position="418"/>
        <end position="438"/>
    </location>
</feature>
<dbReference type="Pfam" id="PF02687">
    <property type="entry name" value="FtsX"/>
    <property type="match status" value="2"/>
</dbReference>
<evidence type="ECO:0000259" key="10">
    <source>
        <dbReference type="Pfam" id="PF12704"/>
    </source>
</evidence>
<feature type="region of interest" description="Disordered" evidence="7">
    <location>
        <begin position="91"/>
        <end position="111"/>
    </location>
</feature>
<comment type="similarity">
    <text evidence="6">Belongs to the ABC-4 integral membrane protein family.</text>
</comment>
<dbReference type="PANTHER" id="PTHR30572:SF4">
    <property type="entry name" value="ABC TRANSPORTER PERMEASE YTRF"/>
    <property type="match status" value="1"/>
</dbReference>
<keyword evidence="13" id="KW-1185">Reference proteome</keyword>
<evidence type="ECO:0000256" key="4">
    <source>
        <dbReference type="ARBA" id="ARBA00022989"/>
    </source>
</evidence>
<evidence type="ECO:0000313" key="12">
    <source>
        <dbReference type="EMBL" id="SET63270.1"/>
    </source>
</evidence>
<dbReference type="PANTHER" id="PTHR30572">
    <property type="entry name" value="MEMBRANE COMPONENT OF TRANSPORTER-RELATED"/>
    <property type="match status" value="1"/>
</dbReference>
<evidence type="ECO:0000256" key="3">
    <source>
        <dbReference type="ARBA" id="ARBA00022692"/>
    </source>
</evidence>
<feature type="transmembrane region" description="Helical" evidence="8">
    <location>
        <begin position="271"/>
        <end position="295"/>
    </location>
</feature>
<feature type="transmembrane region" description="Helical" evidence="8">
    <location>
        <begin position="364"/>
        <end position="386"/>
    </location>
</feature>
<keyword evidence="5 8" id="KW-0472">Membrane</keyword>
<evidence type="ECO:0000256" key="7">
    <source>
        <dbReference type="SAM" id="MobiDB-lite"/>
    </source>
</evidence>
<name>A0A511SVL2_MYXFU</name>
<feature type="transmembrane region" description="Helical" evidence="8">
    <location>
        <begin position="322"/>
        <end position="344"/>
    </location>
</feature>
<dbReference type="EMBL" id="FOIB01000002">
    <property type="protein sequence ID" value="SET63270.1"/>
    <property type="molecule type" value="Genomic_DNA"/>
</dbReference>
<dbReference type="AlphaFoldDB" id="A0A511SVL2"/>
<reference evidence="12 13" key="1">
    <citation type="submission" date="2016-10" db="EMBL/GenBank/DDBJ databases">
        <authorList>
            <person name="Varghese N."/>
            <person name="Submissions S."/>
        </authorList>
    </citation>
    <scope>NUCLEOTIDE SEQUENCE [LARGE SCALE GENOMIC DNA]</scope>
    <source>
        <strain evidence="12 13">DSM 16525</strain>
    </source>
</reference>
<feature type="transmembrane region" description="Helical" evidence="8">
    <location>
        <begin position="737"/>
        <end position="759"/>
    </location>
</feature>
<feature type="domain" description="MacB-like periplasmic core" evidence="10">
    <location>
        <begin position="474"/>
        <end position="654"/>
    </location>
</feature>
<dbReference type="GO" id="GO:0005886">
    <property type="term" value="C:plasma membrane"/>
    <property type="evidence" value="ECO:0007669"/>
    <property type="project" value="UniProtKB-SubCell"/>
</dbReference>
<dbReference type="NCBIfam" id="TIGR03434">
    <property type="entry name" value="ADOP"/>
    <property type="match status" value="1"/>
</dbReference>